<evidence type="ECO:0000313" key="2">
    <source>
        <dbReference type="EMBL" id="PWK93936.1"/>
    </source>
</evidence>
<name>A0A2V2BH88_9GAMM</name>
<dbReference type="AlphaFoldDB" id="A0A2V2BH88"/>
<feature type="compositionally biased region" description="Gly residues" evidence="1">
    <location>
        <begin position="27"/>
        <end position="37"/>
    </location>
</feature>
<dbReference type="EMBL" id="QGHF01000012">
    <property type="protein sequence ID" value="PWK93936.1"/>
    <property type="molecule type" value="Genomic_DNA"/>
</dbReference>
<dbReference type="RefSeq" id="WP_109718197.1">
    <property type="nucleotide sequence ID" value="NZ_CP125958.1"/>
</dbReference>
<evidence type="ECO:0000256" key="1">
    <source>
        <dbReference type="SAM" id="MobiDB-lite"/>
    </source>
</evidence>
<feature type="compositionally biased region" description="Basic and acidic residues" evidence="1">
    <location>
        <begin position="41"/>
        <end position="55"/>
    </location>
</feature>
<dbReference type="InterPro" id="IPR019626">
    <property type="entry name" value="Stress-induced_KGG_rpt"/>
</dbReference>
<comment type="caution">
    <text evidence="2">The sequence shown here is derived from an EMBL/GenBank/DDBJ whole genome shotgun (WGS) entry which is preliminary data.</text>
</comment>
<accession>A0A2V2BH88</accession>
<dbReference type="STRING" id="574096.HA38_21035"/>
<evidence type="ECO:0008006" key="4">
    <source>
        <dbReference type="Google" id="ProtNLM"/>
    </source>
</evidence>
<reference evidence="2 3" key="1">
    <citation type="submission" date="2018-05" db="EMBL/GenBank/DDBJ databases">
        <title>Genomic Encyclopedia of Type Strains, Phase IV (KMG-V): Genome sequencing to study the core and pangenomes of soil and plant-associated prokaryotes.</title>
        <authorList>
            <person name="Whitman W."/>
        </authorList>
    </citation>
    <scope>NUCLEOTIDE SEQUENCE [LARGE SCALE GENOMIC DNA]</scope>
    <source>
        <strain evidence="2 3">PNA 200-10</strain>
    </source>
</reference>
<protein>
    <recommendedName>
        <fullName evidence="4">Stress-induced acidophilic repeat protein</fullName>
    </recommendedName>
</protein>
<feature type="region of interest" description="Disordered" evidence="1">
    <location>
        <begin position="1"/>
        <end position="55"/>
    </location>
</feature>
<organism evidence="2 3">
    <name type="scientific">Pantoea allii</name>
    <dbReference type="NCBI Taxonomy" id="574096"/>
    <lineage>
        <taxon>Bacteria</taxon>
        <taxon>Pseudomonadati</taxon>
        <taxon>Pseudomonadota</taxon>
        <taxon>Gammaproteobacteria</taxon>
        <taxon>Enterobacterales</taxon>
        <taxon>Erwiniaceae</taxon>
        <taxon>Pantoea</taxon>
    </lineage>
</organism>
<evidence type="ECO:0000313" key="3">
    <source>
        <dbReference type="Proteomes" id="UP000245981"/>
    </source>
</evidence>
<dbReference type="Pfam" id="PF10685">
    <property type="entry name" value="KGG"/>
    <property type="match status" value="2"/>
</dbReference>
<sequence>MAEHRGGSGNFADNPQKASEAGKKGGKSSGNGGGGGNFKNNPEKASEAGKKGGKK</sequence>
<dbReference type="Proteomes" id="UP000245981">
    <property type="component" value="Unassembled WGS sequence"/>
</dbReference>
<dbReference type="GeneID" id="99734840"/>
<gene>
    <name evidence="2" type="ORF">C7431_11240</name>
</gene>
<proteinExistence type="predicted"/>